<dbReference type="GeneID" id="59286776"/>
<reference evidence="1 2" key="1">
    <citation type="journal article" date="2020" name="Genomics">
        <title>Complete, high-quality genomes from long-read metagenomic sequencing of two wolf lichen thalli reveals enigmatic genome architecture.</title>
        <authorList>
            <person name="McKenzie S.K."/>
            <person name="Walston R.F."/>
            <person name="Allen J.L."/>
        </authorList>
    </citation>
    <scope>NUCLEOTIDE SEQUENCE [LARGE SCALE GENOMIC DNA]</scope>
    <source>
        <strain evidence="1">WasteWater2</strain>
    </source>
</reference>
<evidence type="ECO:0000313" key="2">
    <source>
        <dbReference type="Proteomes" id="UP000578531"/>
    </source>
</evidence>
<accession>A0A8H6FXZ5</accession>
<dbReference type="Proteomes" id="UP000578531">
    <property type="component" value="Unassembled WGS sequence"/>
</dbReference>
<name>A0A8H6FXZ5_9LECA</name>
<protein>
    <submittedName>
        <fullName evidence="1">Uncharacterized protein</fullName>
    </submittedName>
</protein>
<dbReference type="AlphaFoldDB" id="A0A8H6FXZ5"/>
<sequence length="243" mass="26064">MSLSLFQLAVNASAVQVAYPPLSLPDVSNCKDYYANPSPPLLSDCQIAFKNLPSGTAPTAWYTQPAAGEERNVLPLEVHHGTCDIIFHTSGQSAQSLDPVWIVPNDIKAMAAWVLARCVSAGKGGMVTKGLENTIDPITNSDSKIFPDPALPPSSTFYSLHVWNHTPSDIDWNPGNSDPDVGDALAQSLHRAGRAAPAGSPAEAELERREEYLWAAVGRTEYGEPVTNWWDGPSKPGLSSSAR</sequence>
<dbReference type="RefSeq" id="XP_037166154.1">
    <property type="nucleotide sequence ID" value="XM_037307030.1"/>
</dbReference>
<dbReference type="EMBL" id="JACCJC010000017">
    <property type="protein sequence ID" value="KAF6236821.1"/>
    <property type="molecule type" value="Genomic_DNA"/>
</dbReference>
<proteinExistence type="predicted"/>
<organism evidence="1 2">
    <name type="scientific">Letharia columbiana</name>
    <dbReference type="NCBI Taxonomy" id="112416"/>
    <lineage>
        <taxon>Eukaryota</taxon>
        <taxon>Fungi</taxon>
        <taxon>Dikarya</taxon>
        <taxon>Ascomycota</taxon>
        <taxon>Pezizomycotina</taxon>
        <taxon>Lecanoromycetes</taxon>
        <taxon>OSLEUM clade</taxon>
        <taxon>Lecanoromycetidae</taxon>
        <taxon>Lecanorales</taxon>
        <taxon>Lecanorineae</taxon>
        <taxon>Parmeliaceae</taxon>
        <taxon>Letharia</taxon>
    </lineage>
</organism>
<keyword evidence="2" id="KW-1185">Reference proteome</keyword>
<dbReference type="OrthoDB" id="5393467at2759"/>
<gene>
    <name evidence="1" type="ORF">HO173_005112</name>
</gene>
<evidence type="ECO:0000313" key="1">
    <source>
        <dbReference type="EMBL" id="KAF6236821.1"/>
    </source>
</evidence>
<comment type="caution">
    <text evidence="1">The sequence shown here is derived from an EMBL/GenBank/DDBJ whole genome shotgun (WGS) entry which is preliminary data.</text>
</comment>